<protein>
    <submittedName>
        <fullName evidence="1">Uncharacterized protein</fullName>
    </submittedName>
</protein>
<accession>A0A1I4X3U4</accession>
<name>A0A1I4X3U4_PSUAM</name>
<evidence type="ECO:0000313" key="2">
    <source>
        <dbReference type="Proteomes" id="UP000199614"/>
    </source>
</evidence>
<dbReference type="STRING" id="260086.SAMN05216207_101023"/>
<dbReference type="EMBL" id="FOUY01000010">
    <property type="protein sequence ID" value="SFN20315.1"/>
    <property type="molecule type" value="Genomic_DNA"/>
</dbReference>
<sequence length="69" mass="7671">MAERRYEFRIAGRLSARTRGAFRGMEVREVPAETVISGAVTEEDGVHEVLTLIQSLGLEIVSVRRTPVT</sequence>
<proteinExistence type="predicted"/>
<gene>
    <name evidence="1" type="ORF">SAMN05216207_101023</name>
</gene>
<evidence type="ECO:0000313" key="1">
    <source>
        <dbReference type="EMBL" id="SFN20315.1"/>
    </source>
</evidence>
<dbReference type="AlphaFoldDB" id="A0A1I4X3U4"/>
<dbReference type="RefSeq" id="WP_093341502.1">
    <property type="nucleotide sequence ID" value="NZ_FOUY01000010.1"/>
</dbReference>
<reference evidence="1 2" key="1">
    <citation type="submission" date="2016-10" db="EMBL/GenBank/DDBJ databases">
        <authorList>
            <person name="de Groot N.N."/>
        </authorList>
    </citation>
    <scope>NUCLEOTIDE SEQUENCE [LARGE SCALE GENOMIC DNA]</scope>
    <source>
        <strain evidence="1 2">CGMCC 4.1877</strain>
    </source>
</reference>
<keyword evidence="2" id="KW-1185">Reference proteome</keyword>
<organism evidence="1 2">
    <name type="scientific">Pseudonocardia ammonioxydans</name>
    <dbReference type="NCBI Taxonomy" id="260086"/>
    <lineage>
        <taxon>Bacteria</taxon>
        <taxon>Bacillati</taxon>
        <taxon>Actinomycetota</taxon>
        <taxon>Actinomycetes</taxon>
        <taxon>Pseudonocardiales</taxon>
        <taxon>Pseudonocardiaceae</taxon>
        <taxon>Pseudonocardia</taxon>
    </lineage>
</organism>
<dbReference type="OrthoDB" id="3577141at2"/>
<dbReference type="Proteomes" id="UP000199614">
    <property type="component" value="Unassembled WGS sequence"/>
</dbReference>